<name>A0A382F7L8_9ZZZZ</name>
<evidence type="ECO:0000313" key="1">
    <source>
        <dbReference type="EMBL" id="SVB58669.1"/>
    </source>
</evidence>
<sequence length="47" mass="5324">MSSDRLDDLIRDRLSPDGQVLSLKAQFIREVGAQALAQKEELRNLRA</sequence>
<dbReference type="EMBL" id="UINC01048297">
    <property type="protein sequence ID" value="SVB58669.1"/>
    <property type="molecule type" value="Genomic_DNA"/>
</dbReference>
<proteinExistence type="predicted"/>
<dbReference type="AlphaFoldDB" id="A0A382F7L8"/>
<organism evidence="1">
    <name type="scientific">marine metagenome</name>
    <dbReference type="NCBI Taxonomy" id="408172"/>
    <lineage>
        <taxon>unclassified sequences</taxon>
        <taxon>metagenomes</taxon>
        <taxon>ecological metagenomes</taxon>
    </lineage>
</organism>
<accession>A0A382F7L8</accession>
<protein>
    <submittedName>
        <fullName evidence="1">Uncharacterized protein</fullName>
    </submittedName>
</protein>
<gene>
    <name evidence="1" type="ORF">METZ01_LOCUS211523</name>
</gene>
<feature type="non-terminal residue" evidence="1">
    <location>
        <position position="47"/>
    </location>
</feature>
<reference evidence="1" key="1">
    <citation type="submission" date="2018-05" db="EMBL/GenBank/DDBJ databases">
        <authorList>
            <person name="Lanie J.A."/>
            <person name="Ng W.-L."/>
            <person name="Kazmierczak K.M."/>
            <person name="Andrzejewski T.M."/>
            <person name="Davidsen T.M."/>
            <person name="Wayne K.J."/>
            <person name="Tettelin H."/>
            <person name="Glass J.I."/>
            <person name="Rusch D."/>
            <person name="Podicherti R."/>
            <person name="Tsui H.-C.T."/>
            <person name="Winkler M.E."/>
        </authorList>
    </citation>
    <scope>NUCLEOTIDE SEQUENCE</scope>
</reference>